<accession>A0ABW6RX50</accession>
<dbReference type="EMBL" id="JBIAQY010000003">
    <property type="protein sequence ID" value="MFF3568603.1"/>
    <property type="molecule type" value="Genomic_DNA"/>
</dbReference>
<keyword evidence="4" id="KW-1185">Reference proteome</keyword>
<proteinExistence type="predicted"/>
<reference evidence="3 4" key="1">
    <citation type="submission" date="2024-10" db="EMBL/GenBank/DDBJ databases">
        <title>The Natural Products Discovery Center: Release of the First 8490 Sequenced Strains for Exploring Actinobacteria Biosynthetic Diversity.</title>
        <authorList>
            <person name="Kalkreuter E."/>
            <person name="Kautsar S.A."/>
            <person name="Yang D."/>
            <person name="Bader C.D."/>
            <person name="Teijaro C.N."/>
            <person name="Fluegel L."/>
            <person name="Davis C.M."/>
            <person name="Simpson J.R."/>
            <person name="Lauterbach L."/>
            <person name="Steele A.D."/>
            <person name="Gui C."/>
            <person name="Meng S."/>
            <person name="Li G."/>
            <person name="Viehrig K."/>
            <person name="Ye F."/>
            <person name="Su P."/>
            <person name="Kiefer A.F."/>
            <person name="Nichols A."/>
            <person name="Cepeda A.J."/>
            <person name="Yan W."/>
            <person name="Fan B."/>
            <person name="Jiang Y."/>
            <person name="Adhikari A."/>
            <person name="Zheng C.-J."/>
            <person name="Schuster L."/>
            <person name="Cowan T.M."/>
            <person name="Smanski M.J."/>
            <person name="Chevrette M.G."/>
            <person name="De Carvalho L.P.S."/>
            <person name="Shen B."/>
        </authorList>
    </citation>
    <scope>NUCLEOTIDE SEQUENCE [LARGE SCALE GENOMIC DNA]</scope>
    <source>
        <strain evidence="3 4">NPDC002593</strain>
    </source>
</reference>
<evidence type="ECO:0000313" key="3">
    <source>
        <dbReference type="EMBL" id="MFF3568603.1"/>
    </source>
</evidence>
<name>A0ABW6RX50_9NOCA</name>
<feature type="domain" description="Outer membrane channel protein CpnT-like N-terminal" evidence="2">
    <location>
        <begin position="69"/>
        <end position="199"/>
    </location>
</feature>
<organism evidence="3 4">
    <name type="scientific">Nocardia jiangxiensis</name>
    <dbReference type="NCBI Taxonomy" id="282685"/>
    <lineage>
        <taxon>Bacteria</taxon>
        <taxon>Bacillati</taxon>
        <taxon>Actinomycetota</taxon>
        <taxon>Actinomycetes</taxon>
        <taxon>Mycobacteriales</taxon>
        <taxon>Nocardiaceae</taxon>
        <taxon>Nocardia</taxon>
    </lineage>
</organism>
<protein>
    <recommendedName>
        <fullName evidence="2">Outer membrane channel protein CpnT-like N-terminal domain-containing protein</fullName>
    </recommendedName>
</protein>
<evidence type="ECO:0000313" key="4">
    <source>
        <dbReference type="Proteomes" id="UP001601992"/>
    </source>
</evidence>
<dbReference type="Pfam" id="PF25547">
    <property type="entry name" value="WXG100_2"/>
    <property type="match status" value="1"/>
</dbReference>
<feature type="region of interest" description="Disordered" evidence="1">
    <location>
        <begin position="331"/>
        <end position="358"/>
    </location>
</feature>
<dbReference type="RefSeq" id="WP_051194014.1">
    <property type="nucleotide sequence ID" value="NZ_JBIAQY010000003.1"/>
</dbReference>
<sequence length="358" mass="38741">MAAQLAISTSAKLTTACGRTRDLLVIGAHNHEVAEAAADHRNLPTPTQPQLTVDPCLAENLSSAAGNGIPEPFGWSILEDAVGAAWPDGHQDQLDAAKDAWHTASADFRTLAGNVSPAVDLLNNQQSPEIQTSVDTCNQRKTDFNALADACQSLGDACGEYANHLDEAHRKILDELQEFLLEAAAWEVGAAILTPFTGSLSEWVGNSALAGRVAMKARRIATIIGELATKVAKLVTDAVKPLVERLKPLLERVRKWVEEAKTKLLKTGPTFKRPPEVPEDWVPRTADNGKGVVWQKPGAIKNADSMRIMDPTEKYPNGYIRYYNKNGQPVDLNGKPGSKPATHIPINPDGTYPKPQGW</sequence>
<dbReference type="Proteomes" id="UP001601992">
    <property type="component" value="Unassembled WGS sequence"/>
</dbReference>
<dbReference type="InterPro" id="IPR057746">
    <property type="entry name" value="CpnT-like_N"/>
</dbReference>
<evidence type="ECO:0000256" key="1">
    <source>
        <dbReference type="SAM" id="MobiDB-lite"/>
    </source>
</evidence>
<comment type="caution">
    <text evidence="3">The sequence shown here is derived from an EMBL/GenBank/DDBJ whole genome shotgun (WGS) entry which is preliminary data.</text>
</comment>
<gene>
    <name evidence="3" type="ORF">ACFYXQ_12595</name>
</gene>
<evidence type="ECO:0000259" key="2">
    <source>
        <dbReference type="Pfam" id="PF25547"/>
    </source>
</evidence>